<keyword evidence="2" id="KW-1185">Reference proteome</keyword>
<dbReference type="Proteomes" id="UP000327468">
    <property type="component" value="Chromosome 28"/>
</dbReference>
<organism evidence="1 2">
    <name type="scientific">Pangasianodon hypophthalmus</name>
    <name type="common">Striped catfish</name>
    <name type="synonym">Helicophagus hypophthalmus</name>
    <dbReference type="NCBI Taxonomy" id="310915"/>
    <lineage>
        <taxon>Eukaryota</taxon>
        <taxon>Metazoa</taxon>
        <taxon>Chordata</taxon>
        <taxon>Craniata</taxon>
        <taxon>Vertebrata</taxon>
        <taxon>Euteleostomi</taxon>
        <taxon>Actinopterygii</taxon>
        <taxon>Neopterygii</taxon>
        <taxon>Teleostei</taxon>
        <taxon>Ostariophysi</taxon>
        <taxon>Siluriformes</taxon>
        <taxon>Pangasiidae</taxon>
        <taxon>Pangasianodon</taxon>
    </lineage>
</organism>
<gene>
    <name evidence="1" type="ORF">PHYPO_G00166810</name>
</gene>
<evidence type="ECO:0000313" key="1">
    <source>
        <dbReference type="EMBL" id="KAB5518507.1"/>
    </source>
</evidence>
<reference evidence="1 2" key="1">
    <citation type="submission" date="2019-06" db="EMBL/GenBank/DDBJ databases">
        <title>A chromosome-scale genome assembly of the striped catfish, Pangasianodon hypophthalmus.</title>
        <authorList>
            <person name="Wen M."/>
            <person name="Zahm M."/>
            <person name="Roques C."/>
            <person name="Cabau C."/>
            <person name="Klopp C."/>
            <person name="Donnadieu C."/>
            <person name="Jouanno E."/>
            <person name="Avarre J.-C."/>
            <person name="Campet M."/>
            <person name="Ha T.T.T."/>
            <person name="Dugue R."/>
            <person name="Lampietro C."/>
            <person name="Louis A."/>
            <person name="Herpin A."/>
            <person name="Echchiki A."/>
            <person name="Berthelot C."/>
            <person name="Parey E."/>
            <person name="Roest-Crollius H."/>
            <person name="Braasch I."/>
            <person name="Postlethwait J."/>
            <person name="Bobe J."/>
            <person name="Montfort J."/>
            <person name="Bouchez O."/>
            <person name="Begum T."/>
            <person name="Schartl M."/>
            <person name="Guiguen Y."/>
        </authorList>
    </citation>
    <scope>NUCLEOTIDE SEQUENCE [LARGE SCALE GENOMIC DNA]</scope>
    <source>
        <strain evidence="1 2">Indonesia</strain>
        <tissue evidence="1">Blood</tissue>
    </source>
</reference>
<dbReference type="AlphaFoldDB" id="A0A5N5JUQ7"/>
<accession>A0A5N5JUQ7</accession>
<comment type="caution">
    <text evidence="1">The sequence shown here is derived from an EMBL/GenBank/DDBJ whole genome shotgun (WGS) entry which is preliminary data.</text>
</comment>
<protein>
    <submittedName>
        <fullName evidence="1">Uncharacterized protein</fullName>
    </submittedName>
</protein>
<name>A0A5N5JUQ7_PANHP</name>
<evidence type="ECO:0000313" key="2">
    <source>
        <dbReference type="Proteomes" id="UP000327468"/>
    </source>
</evidence>
<sequence>MLLSEATKHVYLNLSANGESSISESFDCPDLQRAPSQRLSSVGSTTASTQPLLLATNDVFLEHETC</sequence>
<proteinExistence type="predicted"/>
<dbReference type="EMBL" id="VFJC01000029">
    <property type="protein sequence ID" value="KAB5518507.1"/>
    <property type="molecule type" value="Genomic_DNA"/>
</dbReference>